<evidence type="ECO:0000313" key="4">
    <source>
        <dbReference type="EMBL" id="KPJ18384.1"/>
    </source>
</evidence>
<dbReference type="GO" id="GO:0004222">
    <property type="term" value="F:metalloendopeptidase activity"/>
    <property type="evidence" value="ECO:0007669"/>
    <property type="project" value="InterPro"/>
</dbReference>
<comment type="caution">
    <text evidence="2">Lacks conserved residue(s) required for the propagation of feature annotation.</text>
</comment>
<evidence type="ECO:0000256" key="1">
    <source>
        <dbReference type="ARBA" id="ARBA00001947"/>
    </source>
</evidence>
<accession>A0A0N1PIX1</accession>
<dbReference type="Proteomes" id="UP000053240">
    <property type="component" value="Unassembled WGS sequence"/>
</dbReference>
<reference evidence="4 5" key="1">
    <citation type="journal article" date="2015" name="Nat. Commun.">
        <title>Outbred genome sequencing and CRISPR/Cas9 gene editing in butterflies.</title>
        <authorList>
            <person name="Li X."/>
            <person name="Fan D."/>
            <person name="Zhang W."/>
            <person name="Liu G."/>
            <person name="Zhang L."/>
            <person name="Zhao L."/>
            <person name="Fang X."/>
            <person name="Chen L."/>
            <person name="Dong Y."/>
            <person name="Chen Y."/>
            <person name="Ding Y."/>
            <person name="Zhao R."/>
            <person name="Feng M."/>
            <person name="Zhu Y."/>
            <person name="Feng Y."/>
            <person name="Jiang X."/>
            <person name="Zhu D."/>
            <person name="Xiang H."/>
            <person name="Feng X."/>
            <person name="Li S."/>
            <person name="Wang J."/>
            <person name="Zhang G."/>
            <person name="Kronforst M.R."/>
            <person name="Wang W."/>
        </authorList>
    </citation>
    <scope>NUCLEOTIDE SEQUENCE [LARGE SCALE GENOMIC DNA]</scope>
    <source>
        <strain evidence="4">Ya'a_city_454_Pm</strain>
        <tissue evidence="4">Whole body</tissue>
    </source>
</reference>
<gene>
    <name evidence="4" type="ORF">RR48_01537</name>
</gene>
<proteinExistence type="predicted"/>
<name>A0A0N1PIX1_PAPMA</name>
<dbReference type="Gene3D" id="3.40.390.10">
    <property type="entry name" value="Collagenase (Catalytic Domain)"/>
    <property type="match status" value="1"/>
</dbReference>
<sequence>MELFAKNGKLPQELRPLQYDVNSVTHFGEREFSKNGHRTIIFKDNTIRQNRNGLSDTDIRKIEIIYGPECQKRDRQEKIDQCQNYPGVARRKRDIDLSAIGPSLRVNRDITAPPINITDVKSSLDHLGIENEVKEILEKVYTVISLALKNARSKYCNKTNDLRSKTTETSDVLGMVELVTEYAKSIAGHAVENKTEFCEASNSIDQYHVARCNHFTGNQCKMIKSTKFGNINYSTNHRPQYPFSTNLYRDLSKYEKSKFRNGNETIEGIKNVRRKRALGTTEKMHLNKKDITMKETKTSTSTMNTTKTIRGQTKNVDTKSTKTEKEIIKDSTADIRRRFGDFRAKDKRKLQEKPEAKAAPKTVQLSKDNLEFYSERRWPNNVVPYYIKNSLKYYDLDKVRQRLNEVNHILKTETCVHIKEISEKDVGKYQDYLILDQSPDFVTGRVGGKQVSIVYQINPNKLPQNKTSSN</sequence>
<evidence type="ECO:0000259" key="3">
    <source>
        <dbReference type="PROSITE" id="PS51864"/>
    </source>
</evidence>
<dbReference type="InterPro" id="IPR024079">
    <property type="entry name" value="MetalloPept_cat_dom_sf"/>
</dbReference>
<keyword evidence="5" id="KW-1185">Reference proteome</keyword>
<dbReference type="SUPFAM" id="SSF55486">
    <property type="entry name" value="Metalloproteases ('zincins'), catalytic domain"/>
    <property type="match status" value="1"/>
</dbReference>
<dbReference type="EMBL" id="KQ460038">
    <property type="protein sequence ID" value="KPJ18384.1"/>
    <property type="molecule type" value="Genomic_DNA"/>
</dbReference>
<feature type="domain" description="Peptidase M12A" evidence="3">
    <location>
        <begin position="1"/>
        <end position="71"/>
    </location>
</feature>
<protein>
    <recommendedName>
        <fullName evidence="3">Peptidase M12A domain-containing protein</fullName>
    </recommendedName>
</protein>
<dbReference type="PANTHER" id="PTHR10127">
    <property type="entry name" value="DISCOIDIN, CUB, EGF, LAMININ , AND ZINC METALLOPROTEASE DOMAIN CONTAINING"/>
    <property type="match status" value="1"/>
</dbReference>
<evidence type="ECO:0000313" key="5">
    <source>
        <dbReference type="Proteomes" id="UP000053240"/>
    </source>
</evidence>
<dbReference type="AlphaFoldDB" id="A0A0N1PIX1"/>
<dbReference type="PROSITE" id="PS51864">
    <property type="entry name" value="ASTACIN"/>
    <property type="match status" value="1"/>
</dbReference>
<dbReference type="InterPro" id="IPR001506">
    <property type="entry name" value="Peptidase_M12A"/>
</dbReference>
<dbReference type="GO" id="GO:0006508">
    <property type="term" value="P:proteolysis"/>
    <property type="evidence" value="ECO:0007669"/>
    <property type="project" value="InterPro"/>
</dbReference>
<comment type="cofactor">
    <cofactor evidence="1">
        <name>Zn(2+)</name>
        <dbReference type="ChEBI" id="CHEBI:29105"/>
    </cofactor>
</comment>
<evidence type="ECO:0000256" key="2">
    <source>
        <dbReference type="PROSITE-ProRule" id="PRU01211"/>
    </source>
</evidence>
<organism evidence="4 5">
    <name type="scientific">Papilio machaon</name>
    <name type="common">Old World swallowtail butterfly</name>
    <dbReference type="NCBI Taxonomy" id="76193"/>
    <lineage>
        <taxon>Eukaryota</taxon>
        <taxon>Metazoa</taxon>
        <taxon>Ecdysozoa</taxon>
        <taxon>Arthropoda</taxon>
        <taxon>Hexapoda</taxon>
        <taxon>Insecta</taxon>
        <taxon>Pterygota</taxon>
        <taxon>Neoptera</taxon>
        <taxon>Endopterygota</taxon>
        <taxon>Lepidoptera</taxon>
        <taxon>Glossata</taxon>
        <taxon>Ditrysia</taxon>
        <taxon>Papilionoidea</taxon>
        <taxon>Papilionidae</taxon>
        <taxon>Papilioninae</taxon>
        <taxon>Papilio</taxon>
    </lineage>
</organism>
<dbReference type="InParanoid" id="A0A0N1PIX1"/>
<dbReference type="PANTHER" id="PTHR10127:SF814">
    <property type="entry name" value="MEPRIN A SUBUNIT BETA"/>
    <property type="match status" value="1"/>
</dbReference>